<keyword evidence="9" id="KW-1185">Reference proteome</keyword>
<keyword evidence="2 6" id="KW-0889">Transcription antitermination</keyword>
<feature type="domain" description="NusB/RsmB/TIM44" evidence="7">
    <location>
        <begin position="16"/>
        <end position="152"/>
    </location>
</feature>
<evidence type="ECO:0000256" key="2">
    <source>
        <dbReference type="ARBA" id="ARBA00022814"/>
    </source>
</evidence>
<gene>
    <name evidence="6 8" type="primary">nusB</name>
    <name evidence="8" type="ORF">V6U78_01540</name>
</gene>
<dbReference type="Gene3D" id="1.10.940.10">
    <property type="entry name" value="NusB-like"/>
    <property type="match status" value="1"/>
</dbReference>
<sequence length="167" mass="19138">MTAAKKKPSRSQARSAARQLTLQALYQWQISGNPMHQVEAAIRASVPDDGLEPHEEITLVLQRADLAYFHELAQQIPQKVQELDNSYSHFLDRRLEELDPVELALLRLAAYELIFRLDVPYRVIINESVELAKRFGATASHKYINGIVDKLAQHQRRAEIQAKRQSQ</sequence>
<dbReference type="Proteomes" id="UP001621714">
    <property type="component" value="Unassembled WGS sequence"/>
</dbReference>
<evidence type="ECO:0000256" key="1">
    <source>
        <dbReference type="ARBA" id="ARBA00005952"/>
    </source>
</evidence>
<evidence type="ECO:0000313" key="8">
    <source>
        <dbReference type="EMBL" id="MFK7159721.1"/>
    </source>
</evidence>
<reference evidence="8 9" key="1">
    <citation type="submission" date="2024-02" db="EMBL/GenBank/DDBJ databases">
        <title>Marinospirillum sp. MEB 164 isolated from Lonar lake sediment.</title>
        <authorList>
            <person name="Joshi A."/>
            <person name="Thite S."/>
        </authorList>
    </citation>
    <scope>NUCLEOTIDE SEQUENCE [LARGE SCALE GENOMIC DNA]</scope>
    <source>
        <strain evidence="8 9">MEB164</strain>
    </source>
</reference>
<dbReference type="NCBIfam" id="TIGR01951">
    <property type="entry name" value="nusB"/>
    <property type="match status" value="1"/>
</dbReference>
<evidence type="ECO:0000256" key="6">
    <source>
        <dbReference type="HAMAP-Rule" id="MF_00073"/>
    </source>
</evidence>
<dbReference type="InterPro" id="IPR006027">
    <property type="entry name" value="NusB_RsmB_TIM44"/>
</dbReference>
<comment type="function">
    <text evidence="6">Involved in transcription antitermination. Required for transcription of ribosomal RNA (rRNA) genes. Binds specifically to the boxA antiterminator sequence of the ribosomal RNA (rrn) operons.</text>
</comment>
<dbReference type="RefSeq" id="WP_405336488.1">
    <property type="nucleotide sequence ID" value="NZ_JBANFI010000001.1"/>
</dbReference>
<dbReference type="InterPro" id="IPR011605">
    <property type="entry name" value="NusB_fam"/>
</dbReference>
<proteinExistence type="inferred from homology"/>
<comment type="caution">
    <text evidence="8">The sequence shown here is derived from an EMBL/GenBank/DDBJ whole genome shotgun (WGS) entry which is preliminary data.</text>
</comment>
<keyword evidence="4 6" id="KW-0805">Transcription regulation</keyword>
<evidence type="ECO:0000259" key="7">
    <source>
        <dbReference type="Pfam" id="PF01029"/>
    </source>
</evidence>
<accession>A0ABW8PTU6</accession>
<dbReference type="EMBL" id="JBANFI010000001">
    <property type="protein sequence ID" value="MFK7159721.1"/>
    <property type="molecule type" value="Genomic_DNA"/>
</dbReference>
<comment type="similarity">
    <text evidence="1 6">Belongs to the NusB family.</text>
</comment>
<protein>
    <recommendedName>
        <fullName evidence="6">Transcription antitermination protein NusB</fullName>
    </recommendedName>
    <alternativeName>
        <fullName evidence="6">Antitermination factor NusB</fullName>
    </alternativeName>
</protein>
<keyword evidence="5 6" id="KW-0804">Transcription</keyword>
<organism evidence="8 9">
    <name type="scientific">Marinospirillum alkalitolerans</name>
    <dbReference type="NCBI Taxonomy" id="3123374"/>
    <lineage>
        <taxon>Bacteria</taxon>
        <taxon>Pseudomonadati</taxon>
        <taxon>Pseudomonadota</taxon>
        <taxon>Gammaproteobacteria</taxon>
        <taxon>Oceanospirillales</taxon>
        <taxon>Oceanospirillaceae</taxon>
        <taxon>Marinospirillum</taxon>
    </lineage>
</organism>
<name>A0ABW8PTU6_9GAMM</name>
<dbReference type="PANTHER" id="PTHR11078:SF3">
    <property type="entry name" value="ANTITERMINATION NUSB DOMAIN-CONTAINING PROTEIN"/>
    <property type="match status" value="1"/>
</dbReference>
<evidence type="ECO:0000313" key="9">
    <source>
        <dbReference type="Proteomes" id="UP001621714"/>
    </source>
</evidence>
<dbReference type="InterPro" id="IPR035926">
    <property type="entry name" value="NusB-like_sf"/>
</dbReference>
<evidence type="ECO:0000256" key="5">
    <source>
        <dbReference type="ARBA" id="ARBA00023163"/>
    </source>
</evidence>
<evidence type="ECO:0000256" key="4">
    <source>
        <dbReference type="ARBA" id="ARBA00023015"/>
    </source>
</evidence>
<dbReference type="SUPFAM" id="SSF48013">
    <property type="entry name" value="NusB-like"/>
    <property type="match status" value="1"/>
</dbReference>
<dbReference type="PANTHER" id="PTHR11078">
    <property type="entry name" value="N UTILIZATION SUBSTANCE PROTEIN B-RELATED"/>
    <property type="match status" value="1"/>
</dbReference>
<dbReference type="HAMAP" id="MF_00073">
    <property type="entry name" value="NusB"/>
    <property type="match status" value="1"/>
</dbReference>
<keyword evidence="3 6" id="KW-0694">RNA-binding</keyword>
<dbReference type="Pfam" id="PF01029">
    <property type="entry name" value="NusB"/>
    <property type="match status" value="1"/>
</dbReference>
<evidence type="ECO:0000256" key="3">
    <source>
        <dbReference type="ARBA" id="ARBA00022884"/>
    </source>
</evidence>